<comment type="caution">
    <text evidence="1">The sequence shown here is derived from an EMBL/GenBank/DDBJ whole genome shotgun (WGS) entry which is preliminary data.</text>
</comment>
<dbReference type="PANTHER" id="PTHR35810">
    <property type="entry name" value="CYTOPLASMIC PROTEIN-RELATED"/>
    <property type="match status" value="1"/>
</dbReference>
<reference evidence="1 2" key="1">
    <citation type="journal article" date="2019" name="Nat. Med.">
        <title>A library of human gut bacterial isolates paired with longitudinal multiomics data enables mechanistic microbiome research.</title>
        <authorList>
            <person name="Poyet M."/>
            <person name="Groussin M."/>
            <person name="Gibbons S.M."/>
            <person name="Avila-Pacheco J."/>
            <person name="Jiang X."/>
            <person name="Kearney S.M."/>
            <person name="Perrotta A.R."/>
            <person name="Berdy B."/>
            <person name="Zhao S."/>
            <person name="Lieberman T.D."/>
            <person name="Swanson P.K."/>
            <person name="Smith M."/>
            <person name="Roesemann S."/>
            <person name="Alexander J.E."/>
            <person name="Rich S.A."/>
            <person name="Livny J."/>
            <person name="Vlamakis H."/>
            <person name="Clish C."/>
            <person name="Bullock K."/>
            <person name="Deik A."/>
            <person name="Scott J."/>
            <person name="Pierce K.A."/>
            <person name="Xavier R.J."/>
            <person name="Alm E.J."/>
        </authorList>
    </citation>
    <scope>NUCLEOTIDE SEQUENCE [LARGE SCALE GENOMIC DNA]</scope>
    <source>
        <strain evidence="1 2">BIOML-A46</strain>
    </source>
</reference>
<name>A0A642F863_BACFG</name>
<proteinExistence type="predicted"/>
<evidence type="ECO:0000313" key="2">
    <source>
        <dbReference type="Proteomes" id="UP000460666"/>
    </source>
</evidence>
<sequence>MARKGFFEIEPAPGKPEGISVRIEPGADGDVWMTVNDIVKAYGVFYQTVRAGLKALKKSGDFDEYRDVKIERFTYKGKTCSIELYNLRIVIALGFKMNGLTCQRFRKWVASRLAESYQRKPSALFLYMGKDTFIS</sequence>
<dbReference type="AlphaFoldDB" id="A0A642F863"/>
<dbReference type="PANTHER" id="PTHR35810:SF1">
    <property type="entry name" value="CYTOPLASMIC PROTEIN"/>
    <property type="match status" value="1"/>
</dbReference>
<dbReference type="Proteomes" id="UP000460666">
    <property type="component" value="Unassembled WGS sequence"/>
</dbReference>
<dbReference type="RefSeq" id="WP_072542162.1">
    <property type="nucleotide sequence ID" value="NZ_RCXN01000001.1"/>
</dbReference>
<evidence type="ECO:0000313" key="1">
    <source>
        <dbReference type="EMBL" id="KAA5002044.1"/>
    </source>
</evidence>
<protein>
    <recommendedName>
        <fullName evidence="3">Bro-N domain-containing protein</fullName>
    </recommendedName>
</protein>
<evidence type="ECO:0008006" key="3">
    <source>
        <dbReference type="Google" id="ProtNLM"/>
    </source>
</evidence>
<organism evidence="1 2">
    <name type="scientific">Bacteroides fragilis</name>
    <dbReference type="NCBI Taxonomy" id="817"/>
    <lineage>
        <taxon>Bacteria</taxon>
        <taxon>Pseudomonadati</taxon>
        <taxon>Bacteroidota</taxon>
        <taxon>Bacteroidia</taxon>
        <taxon>Bacteroidales</taxon>
        <taxon>Bacteroidaceae</taxon>
        <taxon>Bacteroides</taxon>
    </lineage>
</organism>
<gene>
    <name evidence="1" type="ORF">F2Z89_01690</name>
</gene>
<accession>A0A642F863</accession>
<dbReference type="EMBL" id="VWCJ01000001">
    <property type="protein sequence ID" value="KAA5002044.1"/>
    <property type="molecule type" value="Genomic_DNA"/>
</dbReference>